<feature type="transmembrane region" description="Helical" evidence="2">
    <location>
        <begin position="310"/>
        <end position="330"/>
    </location>
</feature>
<gene>
    <name evidence="3" type="ORF">Pa4123_70970</name>
</gene>
<evidence type="ECO:0000313" key="3">
    <source>
        <dbReference type="EMBL" id="GLI01820.1"/>
    </source>
</evidence>
<comment type="caution">
    <text evidence="3">The sequence shown here is derived from an EMBL/GenBank/DDBJ whole genome shotgun (WGS) entry which is preliminary data.</text>
</comment>
<feature type="region of interest" description="Disordered" evidence="1">
    <location>
        <begin position="102"/>
        <end position="121"/>
    </location>
</feature>
<keyword evidence="2" id="KW-0812">Transmembrane</keyword>
<organism evidence="3 4">
    <name type="scientific">Phytohabitans aurantiacus</name>
    <dbReference type="NCBI Taxonomy" id="3016789"/>
    <lineage>
        <taxon>Bacteria</taxon>
        <taxon>Bacillati</taxon>
        <taxon>Actinomycetota</taxon>
        <taxon>Actinomycetes</taxon>
        <taxon>Micromonosporales</taxon>
        <taxon>Micromonosporaceae</taxon>
    </lineage>
</organism>
<feature type="compositionally biased region" description="Basic and acidic residues" evidence="1">
    <location>
        <begin position="1"/>
        <end position="13"/>
    </location>
</feature>
<proteinExistence type="predicted"/>
<dbReference type="RefSeq" id="WP_281903158.1">
    <property type="nucleotide sequence ID" value="NZ_BSDI01000050.1"/>
</dbReference>
<keyword evidence="2" id="KW-1133">Transmembrane helix</keyword>
<accession>A0ABQ5R771</accession>
<reference evidence="3" key="1">
    <citation type="submission" date="2022-12" db="EMBL/GenBank/DDBJ databases">
        <title>New Phytohabitans aurantiacus sp. RD004123 nov., an actinomycete isolated from soil.</title>
        <authorList>
            <person name="Triningsih D.W."/>
            <person name="Harunari E."/>
            <person name="Igarashi Y."/>
        </authorList>
    </citation>
    <scope>NUCLEOTIDE SEQUENCE</scope>
    <source>
        <strain evidence="3">RD004123</strain>
    </source>
</reference>
<keyword evidence="2" id="KW-0472">Membrane</keyword>
<evidence type="ECO:0000313" key="4">
    <source>
        <dbReference type="Proteomes" id="UP001144280"/>
    </source>
</evidence>
<evidence type="ECO:0000256" key="1">
    <source>
        <dbReference type="SAM" id="MobiDB-lite"/>
    </source>
</evidence>
<feature type="region of interest" description="Disordered" evidence="1">
    <location>
        <begin position="1"/>
        <end position="34"/>
    </location>
</feature>
<evidence type="ECO:0000256" key="2">
    <source>
        <dbReference type="SAM" id="Phobius"/>
    </source>
</evidence>
<sequence>MPDREGPAEREGAARQGGSAKAADAVPTNAKGATNAAAASILDGGGSGPLLVEALTRAGVSNRVVAGLASGDAEPAAVTADGAITPPVPGVNKTGFIDHSDGANLRDGPSETGGRAVHPQPLPPATQVFVSGTFPKAPEWSYVTALLDGALLRGYVQGFRITTDLPEPTAKLYQIRGGDNAEGLAVQEFSTAIQDGHDLRYYENVLLYVNRERRRAGIVGQYQDPGVFGGGADNIQLVAGHRIWLVSPAYAMALKDVVPSGSLTGGAVAKVKRFGGHLQDILASVTDSPRYFAVVAGEYAQAIRDHLPEIIGIVALFVTAEVGSMLLAASPTGVGQIVALVIQLGLAAFGAAGLATAGVAALKHASNWLTLAWEANGDEAMLAEASKEFLRMLVAIAMAALAYLGVRANVGNAVKIANSMTPPMPPAFAVAGGGRTGVGAGTEAGTAAALGPPTPFGPVGNAVAMTSEEEGGRAGGSGGGGSLTGDLTAEQVATIRRLPGGEEWYNSLATFSPARRAAAIEEAKAALDAMRRGQPVEYIGRTVPRRSGKGTLTEVDVETVDEIIQVKGGDYSKATKLSGDDLTQFNNTRIYNEQMRVGPDGVKLPPKKLVYYFTHQPSEALVKWCEGKGIEVRVQAP</sequence>
<feature type="transmembrane region" description="Helical" evidence="2">
    <location>
        <begin position="389"/>
        <end position="406"/>
    </location>
</feature>
<keyword evidence="4" id="KW-1185">Reference proteome</keyword>
<dbReference type="Proteomes" id="UP001144280">
    <property type="component" value="Unassembled WGS sequence"/>
</dbReference>
<protein>
    <recommendedName>
        <fullName evidence="5">Tox-REase-7 domain-containing protein</fullName>
    </recommendedName>
</protein>
<evidence type="ECO:0008006" key="5">
    <source>
        <dbReference type="Google" id="ProtNLM"/>
    </source>
</evidence>
<dbReference type="EMBL" id="BSDI01000050">
    <property type="protein sequence ID" value="GLI01820.1"/>
    <property type="molecule type" value="Genomic_DNA"/>
</dbReference>
<feature type="transmembrane region" description="Helical" evidence="2">
    <location>
        <begin position="337"/>
        <end position="362"/>
    </location>
</feature>
<name>A0ABQ5R771_9ACTN</name>